<dbReference type="InterPro" id="IPR018834">
    <property type="entry name" value="DNA/RNA-bd_Est1-type"/>
</dbReference>
<dbReference type="AlphaFoldDB" id="W6U9M5"/>
<dbReference type="PANTHER" id="PTHR15696">
    <property type="entry name" value="SMG-7 SUPPRESSOR WITH MORPHOLOGICAL EFFECT ON GENITALIA PROTEIN 7"/>
    <property type="match status" value="1"/>
</dbReference>
<dbReference type="Pfam" id="PF10373">
    <property type="entry name" value="EST1_DNA_bind"/>
    <property type="match status" value="1"/>
</dbReference>
<evidence type="ECO:0000259" key="8">
    <source>
        <dbReference type="Pfam" id="PF10374"/>
    </source>
</evidence>
<feature type="region of interest" description="Disordered" evidence="6">
    <location>
        <begin position="555"/>
        <end position="589"/>
    </location>
</feature>
<dbReference type="Pfam" id="PF10374">
    <property type="entry name" value="EST1"/>
    <property type="match status" value="1"/>
</dbReference>
<feature type="compositionally biased region" description="Acidic residues" evidence="6">
    <location>
        <begin position="523"/>
        <end position="534"/>
    </location>
</feature>
<feature type="region of interest" description="Disordered" evidence="6">
    <location>
        <begin position="901"/>
        <end position="929"/>
    </location>
</feature>
<feature type="domain" description="DNA/RNA-binding" evidence="7">
    <location>
        <begin position="198"/>
        <end position="366"/>
    </location>
</feature>
<dbReference type="GO" id="GO:0042162">
    <property type="term" value="F:telomeric DNA binding"/>
    <property type="evidence" value="ECO:0007669"/>
    <property type="project" value="TreeGrafter"/>
</dbReference>
<feature type="compositionally biased region" description="Acidic residues" evidence="6">
    <location>
        <begin position="555"/>
        <end position="588"/>
    </location>
</feature>
<gene>
    <name evidence="10" type="ORF">EGR_07898</name>
</gene>
<evidence type="ECO:0000256" key="6">
    <source>
        <dbReference type="SAM" id="MobiDB-lite"/>
    </source>
</evidence>
<evidence type="ECO:0000313" key="11">
    <source>
        <dbReference type="Proteomes" id="UP000019149"/>
    </source>
</evidence>
<dbReference type="GO" id="GO:0000184">
    <property type="term" value="P:nuclear-transcribed mRNA catabolic process, nonsense-mediated decay"/>
    <property type="evidence" value="ECO:0007669"/>
    <property type="project" value="UniProtKB-KW"/>
</dbReference>
<feature type="region of interest" description="Disordered" evidence="6">
    <location>
        <begin position="517"/>
        <end position="542"/>
    </location>
</feature>
<feature type="compositionally biased region" description="Acidic residues" evidence="6">
    <location>
        <begin position="658"/>
        <end position="669"/>
    </location>
</feature>
<dbReference type="InterPro" id="IPR045153">
    <property type="entry name" value="Est1/Ebs1-like"/>
</dbReference>
<dbReference type="OMA" id="PIACIVE"/>
<dbReference type="Pfam" id="PF13638">
    <property type="entry name" value="PIN_4"/>
    <property type="match status" value="1"/>
</dbReference>
<dbReference type="Proteomes" id="UP000019149">
    <property type="component" value="Unassembled WGS sequence"/>
</dbReference>
<name>W6U9M5_ECHGR</name>
<protein>
    <recommendedName>
        <fullName evidence="12">Protein SMG5</fullName>
    </recommendedName>
</protein>
<comment type="caution">
    <text evidence="10">The sequence shown here is derived from an EMBL/GenBank/DDBJ whole genome shotgun (WGS) entry which is preliminary data.</text>
</comment>
<evidence type="ECO:0000313" key="10">
    <source>
        <dbReference type="EMBL" id="EUB57221.1"/>
    </source>
</evidence>
<keyword evidence="11" id="KW-1185">Reference proteome</keyword>
<dbReference type="OrthoDB" id="5920073at2759"/>
<evidence type="ECO:0000256" key="5">
    <source>
        <dbReference type="ARBA" id="ARBA00023242"/>
    </source>
</evidence>
<evidence type="ECO:0000259" key="9">
    <source>
        <dbReference type="Pfam" id="PF13638"/>
    </source>
</evidence>
<accession>W6U9M5</accession>
<organism evidence="10 11">
    <name type="scientific">Echinococcus granulosus</name>
    <name type="common">Hydatid tapeworm</name>
    <dbReference type="NCBI Taxonomy" id="6210"/>
    <lineage>
        <taxon>Eukaryota</taxon>
        <taxon>Metazoa</taxon>
        <taxon>Spiralia</taxon>
        <taxon>Lophotrochozoa</taxon>
        <taxon>Platyhelminthes</taxon>
        <taxon>Cestoda</taxon>
        <taxon>Eucestoda</taxon>
        <taxon>Cyclophyllidea</taxon>
        <taxon>Taeniidae</taxon>
        <taxon>Echinococcus</taxon>
        <taxon>Echinococcus granulosus group</taxon>
    </lineage>
</organism>
<feature type="region of interest" description="Disordered" evidence="6">
    <location>
        <begin position="654"/>
        <end position="677"/>
    </location>
</feature>
<dbReference type="Gene3D" id="1.25.40.10">
    <property type="entry name" value="Tetratricopeptide repeat domain"/>
    <property type="match status" value="1"/>
</dbReference>
<dbReference type="SUPFAM" id="SSF48452">
    <property type="entry name" value="TPR-like"/>
    <property type="match status" value="1"/>
</dbReference>
<dbReference type="InterPro" id="IPR011990">
    <property type="entry name" value="TPR-like_helical_dom_sf"/>
</dbReference>
<evidence type="ECO:0000256" key="4">
    <source>
        <dbReference type="ARBA" id="ARBA00023161"/>
    </source>
</evidence>
<comment type="subcellular location">
    <subcellularLocation>
        <location evidence="2">Cytoplasm</location>
    </subcellularLocation>
    <subcellularLocation>
        <location evidence="1">Nucleus</location>
    </subcellularLocation>
</comment>
<proteinExistence type="predicted"/>
<feature type="compositionally biased region" description="Basic residues" evidence="6">
    <location>
        <begin position="907"/>
        <end position="923"/>
    </location>
</feature>
<feature type="domain" description="PIN" evidence="9">
    <location>
        <begin position="1015"/>
        <end position="1089"/>
    </location>
</feature>
<dbReference type="InterPro" id="IPR002716">
    <property type="entry name" value="PIN_dom"/>
</dbReference>
<feature type="domain" description="Telomerase activating protein Est1-like N-terminal" evidence="8">
    <location>
        <begin position="77"/>
        <end position="188"/>
    </location>
</feature>
<dbReference type="RefSeq" id="XP_024348417.1">
    <property type="nucleotide sequence ID" value="XM_024497147.1"/>
</dbReference>
<dbReference type="GeneID" id="36343613"/>
<evidence type="ECO:0000256" key="2">
    <source>
        <dbReference type="ARBA" id="ARBA00004496"/>
    </source>
</evidence>
<dbReference type="KEGG" id="egl:EGR_07898"/>
<dbReference type="CTD" id="36343613"/>
<keyword evidence="5" id="KW-0539">Nucleus</keyword>
<dbReference type="GO" id="GO:0005697">
    <property type="term" value="C:telomerase holoenzyme complex"/>
    <property type="evidence" value="ECO:0007669"/>
    <property type="project" value="TreeGrafter"/>
</dbReference>
<dbReference type="GO" id="GO:0070034">
    <property type="term" value="F:telomerase RNA binding"/>
    <property type="evidence" value="ECO:0007669"/>
    <property type="project" value="TreeGrafter"/>
</dbReference>
<evidence type="ECO:0000256" key="1">
    <source>
        <dbReference type="ARBA" id="ARBA00004123"/>
    </source>
</evidence>
<dbReference type="PANTHER" id="PTHR15696:SF7">
    <property type="entry name" value="NONSENSE-MEDIATED MRNA DECAY FACTOR"/>
    <property type="match status" value="1"/>
</dbReference>
<evidence type="ECO:0000259" key="7">
    <source>
        <dbReference type="Pfam" id="PF10373"/>
    </source>
</evidence>
<dbReference type="Gene3D" id="3.40.50.1010">
    <property type="entry name" value="5'-nuclease"/>
    <property type="match status" value="1"/>
</dbReference>
<sequence>MMLQNMDEEWVDSEDSAPSKQDVLFKSVNEIIQRLDSLSRNEALSKSLFDQSASSHRLRNILLKLIFMDPVNYGPKCEELMWQRVFYEPIRIAKTVIHNQEIGDQTHFVESYRAHLISALGFYQNLLVRLQQEFYRPDVWPNAWRMVGIHRISYSKDSEISVVNSQLAERVAHKALIYIGDLYRYRVEVGDFYSRAIACTYYKMAAAINPDNGTPHNQLGTLDVSRCFGLNTVFHCLRAIVSPAPFEGAKGNLAAFLLNNEARFVSMRENKLPMPSLHSQVMNRKAAIKLKDLRITIIKYLFLIHRNAQAFLRSDVSIAKSLDDPQLLNEVVDDISFMLHSETKRFGAKCINHMLPKFTGTFSHVPDFCPDPESLRRQKTASTPLLPPVVLRMILSVLLVTELLSENKDKPKETAVVQLFECSKELPLFTLYSLDLLLVHSFRAMAKTVNIFKLAALKCLGVVRSKPFNTSHNSFHCGNQDLNKRNGSEKGDISNKEDICEIGSVMEEQNEELEVILQKDDQGADEEENVESDSSEMSSCGPRLRRLRPRCRMMEEDDFLNSSSSEEDEDEDEDSEYSEGSDDYDEQDWNFHEDHMGANVNQLKSQNSESPLSCEEVTRSQIDPAEIGGVLAAAMTTQIGQTLDVVNNEEIQLREASEGESENEVDCSVESDAKGDTADKEEAALINDDPADQNYIWLRLFVAAHFVDSLLSGIKLITDWLSLSQTFLQQAASTYKVLMQEIASHLASLLNYLSPIACIVEQELSSDLFLQSKYLGLPTDGIRTPSTIFPHISAQCRELLKREFQPKDDSKRTALPEDWLLRGMPSLSSLHETIDFNMDPLDSRIEETLLRCLTLTRFGREFAKLADGLGLNFVYHQDVNYFTAPLPSNAASSISHCRSRCYSGPASRKHVPRRGRRRRRKREPYKPRVQSFRAVSQDVENERMCLSPDQHSPDADKSTLSLAMREETMRNMAKMRLKNQVDRLSEEMDKRVFTSVPSAPLVDLKDSNLHFSPYIVVDTFCLIGNTIFMKRLFELHQYVIIIPRKVIAHLDQLKKTTATARSATRVLEEQTGCGSGYVRIQTEDENPRERIKLRLPKSRSSGNEVADGCTDAPVDFSAVSRWASIIECAIYFAQMVQEAPHFRGVEINLAKSFEVVNLLEYHPPITEGVSCAKITVLVGSKSASPRDLEIPLDLAKVACKSGVVFEPLHQFAQRWKSRGRSEL</sequence>
<dbReference type="STRING" id="6210.W6U9M5"/>
<dbReference type="EMBL" id="APAU02000090">
    <property type="protein sequence ID" value="EUB57221.1"/>
    <property type="molecule type" value="Genomic_DNA"/>
</dbReference>
<keyword evidence="3" id="KW-0963">Cytoplasm</keyword>
<keyword evidence="4" id="KW-0866">Nonsense-mediated mRNA decay</keyword>
<dbReference type="GO" id="GO:0005737">
    <property type="term" value="C:cytoplasm"/>
    <property type="evidence" value="ECO:0007669"/>
    <property type="project" value="UniProtKB-SubCell"/>
</dbReference>
<evidence type="ECO:0000256" key="3">
    <source>
        <dbReference type="ARBA" id="ARBA00022490"/>
    </source>
</evidence>
<dbReference type="InterPro" id="IPR019458">
    <property type="entry name" value="Est1-like_N"/>
</dbReference>
<evidence type="ECO:0008006" key="12">
    <source>
        <dbReference type="Google" id="ProtNLM"/>
    </source>
</evidence>
<reference evidence="10 11" key="1">
    <citation type="journal article" date="2013" name="Nat. Genet.">
        <title>The genome of the hydatid tapeworm Echinococcus granulosus.</title>
        <authorList>
            <person name="Zheng H."/>
            <person name="Zhang W."/>
            <person name="Zhang L."/>
            <person name="Zhang Z."/>
            <person name="Li J."/>
            <person name="Lu G."/>
            <person name="Zhu Y."/>
            <person name="Wang Y."/>
            <person name="Huang Y."/>
            <person name="Liu J."/>
            <person name="Kang H."/>
            <person name="Chen J."/>
            <person name="Wang L."/>
            <person name="Chen A."/>
            <person name="Yu S."/>
            <person name="Gao Z."/>
            <person name="Jin L."/>
            <person name="Gu W."/>
            <person name="Wang Z."/>
            <person name="Zhao L."/>
            <person name="Shi B."/>
            <person name="Wen H."/>
            <person name="Lin R."/>
            <person name="Jones M.K."/>
            <person name="Brejova B."/>
            <person name="Vinar T."/>
            <person name="Zhao G."/>
            <person name="McManus D.P."/>
            <person name="Chen Z."/>
            <person name="Zhou Y."/>
            <person name="Wang S."/>
        </authorList>
    </citation>
    <scope>NUCLEOTIDE SEQUENCE [LARGE SCALE GENOMIC DNA]</scope>
</reference>